<dbReference type="Pfam" id="PF04957">
    <property type="entry name" value="RMF"/>
    <property type="match status" value="1"/>
</dbReference>
<dbReference type="Proteomes" id="UP000326063">
    <property type="component" value="Segment"/>
</dbReference>
<dbReference type="KEGG" id="vg:63926103"/>
<protein>
    <submittedName>
        <fullName evidence="1">Uncharacterized protein</fullName>
    </submittedName>
</protein>
<reference evidence="1 2" key="1">
    <citation type="submission" date="2019-07" db="EMBL/GenBank/DDBJ databases">
        <authorList>
            <person name="Divens A.M."/>
            <person name="Garlena R.A."/>
            <person name="Russell D.A."/>
            <person name="Pope W.H."/>
            <person name="Jacobs-Sera D."/>
            <person name="Hatfull G.F."/>
        </authorList>
    </citation>
    <scope>NUCLEOTIDE SEQUENCE [LARGE SCALE GENOMIC DNA]</scope>
</reference>
<keyword evidence="2" id="KW-1185">Reference proteome</keyword>
<evidence type="ECO:0000313" key="2">
    <source>
        <dbReference type="Proteomes" id="UP000326063"/>
    </source>
</evidence>
<dbReference type="RefSeq" id="YP_010051612.1">
    <property type="nucleotide sequence ID" value="NC_054445.1"/>
</dbReference>
<accession>A0A5J6T7G5</accession>
<proteinExistence type="predicted"/>
<sequence length="65" mass="6923">MTFQDDAIEALRAGQNAGVDDVNPYAGTSRILAKVWERGWRSMAAIRTGTGPGRAALLSDDRSTG</sequence>
<name>A0A5J6T7G5_9CAUD</name>
<gene>
    <name evidence="1" type="primary">6</name>
    <name evidence="1" type="ORF">PBI_MERCURIO_6</name>
</gene>
<dbReference type="InterPro" id="IPR007040">
    <property type="entry name" value="Ribosome_modulation_factor"/>
</dbReference>
<dbReference type="EMBL" id="MN234219">
    <property type="protein sequence ID" value="QFG06008.1"/>
    <property type="molecule type" value="Genomic_DNA"/>
</dbReference>
<dbReference type="GeneID" id="63926103"/>
<evidence type="ECO:0000313" key="1">
    <source>
        <dbReference type="EMBL" id="QFG06008.1"/>
    </source>
</evidence>
<organism evidence="1 2">
    <name type="scientific">Mycobacterium phage Mercurio</name>
    <dbReference type="NCBI Taxonomy" id="2575612"/>
    <lineage>
        <taxon>Viruses</taxon>
        <taxon>Duplodnaviria</taxon>
        <taxon>Heunggongvirae</taxon>
        <taxon>Uroviricota</taxon>
        <taxon>Caudoviricetes</taxon>
        <taxon>Gclasvirinae</taxon>
        <taxon>Jolieduovirus</taxon>
        <taxon>Jolieduovirus mercurio</taxon>
    </lineage>
</organism>